<dbReference type="InterPro" id="IPR028087">
    <property type="entry name" value="Tad_N"/>
</dbReference>
<dbReference type="EMBL" id="LK995471">
    <property type="protein sequence ID" value="CED90378.1"/>
    <property type="molecule type" value="Genomic_DNA"/>
</dbReference>
<keyword evidence="2" id="KW-1133">Transmembrane helix</keyword>
<evidence type="ECO:0000256" key="2">
    <source>
        <dbReference type="SAM" id="Phobius"/>
    </source>
</evidence>
<dbReference type="Pfam" id="PF13400">
    <property type="entry name" value="Tad"/>
    <property type="match status" value="1"/>
</dbReference>
<organism evidence="4">
    <name type="scientific">Actinomyces succiniciruminis</name>
    <dbReference type="NCBI Taxonomy" id="1522002"/>
    <lineage>
        <taxon>Bacteria</taxon>
        <taxon>Bacillati</taxon>
        <taxon>Actinomycetota</taxon>
        <taxon>Actinomycetes</taxon>
        <taxon>Actinomycetales</taxon>
        <taxon>Actinomycetaceae</taxon>
        <taxon>Actinomyces</taxon>
    </lineage>
</organism>
<dbReference type="RefSeq" id="WP_342343928.1">
    <property type="nucleotide sequence ID" value="NZ_LK995471.1"/>
</dbReference>
<gene>
    <name evidence="4" type="ORF">AAM4_0483</name>
</gene>
<feature type="domain" description="Putative Flp pilus-assembly TadG-like N-terminal" evidence="3">
    <location>
        <begin position="31"/>
        <end position="77"/>
    </location>
</feature>
<feature type="transmembrane region" description="Helical" evidence="2">
    <location>
        <begin position="32"/>
        <end position="56"/>
    </location>
</feature>
<accession>A0A1L7RLQ2</accession>
<proteinExistence type="predicted"/>
<protein>
    <recommendedName>
        <fullName evidence="3">Putative Flp pilus-assembly TadG-like N-terminal domain-containing protein</fullName>
    </recommendedName>
</protein>
<feature type="region of interest" description="Disordered" evidence="1">
    <location>
        <begin position="198"/>
        <end position="223"/>
    </location>
</feature>
<evidence type="ECO:0000313" key="4">
    <source>
        <dbReference type="EMBL" id="CED90378.1"/>
    </source>
</evidence>
<reference evidence="4" key="1">
    <citation type="submission" date="2014-07" db="EMBL/GenBank/DDBJ databases">
        <authorList>
            <person name="Zhang J.E."/>
            <person name="Yang H."/>
            <person name="Guo J."/>
            <person name="Deng Z."/>
            <person name="Luo H."/>
            <person name="Luo M."/>
            <person name="Zhao B."/>
        </authorList>
    </citation>
    <scope>NUCLEOTIDE SEQUENCE</scope>
    <source>
        <strain evidence="4">AM4</strain>
    </source>
</reference>
<evidence type="ECO:0000259" key="3">
    <source>
        <dbReference type="Pfam" id="PF13400"/>
    </source>
</evidence>
<keyword evidence="2" id="KW-0472">Membrane</keyword>
<keyword evidence="2" id="KW-0812">Transmembrane</keyword>
<dbReference type="AlphaFoldDB" id="A0A1L7RLQ2"/>
<name>A0A1L7RLQ2_9ACTO</name>
<sequence length="239" mass="25516">MLVGYRMDAFHLNARRFVSCLRCRLRRNECGAINVFLVGALAVMLAVGMIIIIPLGDAIADRRNANTASDAAALAAAGYCADRIEATYEDALLATDAETFWSYFGKPVFSYCSGASTQASQYASSNDATLTSYNQLSGLRFQASVRMDDEIAETGLQSTSTATAEMNFEQGVCVSGGLLGVSFDGACYTRPGVGFGLDTNTPKETADSEDDEDTDEDSFDLTDDLVDSAVVSTKLVSSR</sequence>
<feature type="compositionally biased region" description="Acidic residues" evidence="1">
    <location>
        <begin position="207"/>
        <end position="223"/>
    </location>
</feature>
<evidence type="ECO:0000256" key="1">
    <source>
        <dbReference type="SAM" id="MobiDB-lite"/>
    </source>
</evidence>